<proteinExistence type="predicted"/>
<evidence type="ECO:0000313" key="10">
    <source>
        <dbReference type="Proteomes" id="UP000694388"/>
    </source>
</evidence>
<dbReference type="OMA" id="WLYDWLH"/>
<evidence type="ECO:0000256" key="2">
    <source>
        <dbReference type="ARBA" id="ARBA00022729"/>
    </source>
</evidence>
<keyword evidence="2 7" id="KW-0732">Signal</keyword>
<evidence type="ECO:0000313" key="9">
    <source>
        <dbReference type="Ensembl" id="ENSEBUP00000003229.1"/>
    </source>
</evidence>
<dbReference type="SMART" id="SM00369">
    <property type="entry name" value="LRR_TYP"/>
    <property type="match status" value="9"/>
</dbReference>
<organism evidence="9 10">
    <name type="scientific">Eptatretus burgeri</name>
    <name type="common">Inshore hagfish</name>
    <dbReference type="NCBI Taxonomy" id="7764"/>
    <lineage>
        <taxon>Eukaryota</taxon>
        <taxon>Metazoa</taxon>
        <taxon>Chordata</taxon>
        <taxon>Craniata</taxon>
        <taxon>Vertebrata</taxon>
        <taxon>Cyclostomata</taxon>
        <taxon>Myxini</taxon>
        <taxon>Myxiniformes</taxon>
        <taxon>Myxinidae</taxon>
        <taxon>Eptatretinae</taxon>
        <taxon>Eptatretus</taxon>
    </lineage>
</organism>
<feature type="transmembrane region" description="Helical" evidence="6">
    <location>
        <begin position="501"/>
        <end position="527"/>
    </location>
</feature>
<evidence type="ECO:0000256" key="1">
    <source>
        <dbReference type="ARBA" id="ARBA00022614"/>
    </source>
</evidence>
<dbReference type="PANTHER" id="PTHR45712">
    <property type="entry name" value="AGAP008170-PA"/>
    <property type="match status" value="1"/>
</dbReference>
<dbReference type="GO" id="GO:0005789">
    <property type="term" value="C:endoplasmic reticulum membrane"/>
    <property type="evidence" value="ECO:0007669"/>
    <property type="project" value="UniProtKB-SubCell"/>
</dbReference>
<keyword evidence="1" id="KW-0433">Leucine-rich repeat</keyword>
<protein>
    <submittedName>
        <fullName evidence="9">Fibronectin leucine rich transmembrane protein 1b</fullName>
    </submittedName>
</protein>
<evidence type="ECO:0000256" key="4">
    <source>
        <dbReference type="ARBA" id="ARBA00023157"/>
    </source>
</evidence>
<dbReference type="Pfam" id="PF01462">
    <property type="entry name" value="LRRNT"/>
    <property type="match status" value="1"/>
</dbReference>
<dbReference type="GO" id="GO:0005886">
    <property type="term" value="C:plasma membrane"/>
    <property type="evidence" value="ECO:0007669"/>
    <property type="project" value="UniProtKB-SubCell"/>
</dbReference>
<keyword evidence="4" id="KW-1015">Disulfide bond</keyword>
<dbReference type="CDD" id="cd00063">
    <property type="entry name" value="FN3"/>
    <property type="match status" value="1"/>
</dbReference>
<dbReference type="Ensembl" id="ENSEBUT00000003595.1">
    <property type="protein sequence ID" value="ENSEBUP00000003229.1"/>
    <property type="gene ID" value="ENSEBUG00000002373.1"/>
</dbReference>
<evidence type="ECO:0000259" key="8">
    <source>
        <dbReference type="PROSITE" id="PS50853"/>
    </source>
</evidence>
<evidence type="ECO:0000256" key="3">
    <source>
        <dbReference type="ARBA" id="ARBA00022737"/>
    </source>
</evidence>
<keyword evidence="3" id="KW-0677">Repeat</keyword>
<dbReference type="SUPFAM" id="SSF52058">
    <property type="entry name" value="L domain-like"/>
    <property type="match status" value="1"/>
</dbReference>
<sequence>MAKTTRHWKHPARHFLLILLMGLLADAVEMPCPLECRCDGTYVYCNDRGLTSVPALMPQNSTTLFLQNNAVTDGGLPPTLRRLLNVVTIYLYGNHLEEFPTRLPTSLRELHLQENRIAVVPRAALARLSALERLHLDDNSLTTVGLEPRAFSATASLRTLFLSRNLLRAVPQDLPSLLEELRLDENRLEEVPASSFSHLNRLKRLMLDGNRLGLSAGFLLQGGGIADGAFADLSNLTELSLARNGLKRVPTRLPGASLERLYLQENRIKKVPLDAFSSLWQLSRLDLGGNALLSLPEGIFRGMHRLAQLSLRGNPLRCDCHLSWLQQWTAARVGRTTVRGALCQEPKAVHGKPLEQAELTCSDIVVTVPPRNSLTSNSHDRANNRLCPEIIYVEATDHSVEIAWTCPEPAAAFRLNWTQLGPRASVSSSHILPGDQSNFAVANLMPATTYRVCVTAARSEPSSSLSRPEACAEVRTAPAIATASNSSVLLNQEQARGTEKAAAGVIGGIVAAVLAALVLAAFALCFWTGRSCRAYRPPARRTQPGVFLDTVPEKDASVLEVTGSSYASAVPLQSGAQLVRDEFTIQTVFPRPSSGLCALKTQHVMCREAVF</sequence>
<reference evidence="9" key="1">
    <citation type="submission" date="2025-08" db="UniProtKB">
        <authorList>
            <consortium name="Ensembl"/>
        </authorList>
    </citation>
    <scope>IDENTIFICATION</scope>
</reference>
<dbReference type="InterPro" id="IPR003961">
    <property type="entry name" value="FN3_dom"/>
</dbReference>
<dbReference type="InterPro" id="IPR001611">
    <property type="entry name" value="Leu-rich_rpt"/>
</dbReference>
<dbReference type="InterPro" id="IPR000372">
    <property type="entry name" value="LRRNT"/>
</dbReference>
<name>A0A8C4PXA1_EPTBU</name>
<keyword evidence="6" id="KW-0472">Membrane</keyword>
<keyword evidence="5" id="KW-0325">Glycoprotein</keyword>
<dbReference type="GO" id="GO:0007155">
    <property type="term" value="P:cell adhesion"/>
    <property type="evidence" value="ECO:0007669"/>
    <property type="project" value="UniProtKB-KW"/>
</dbReference>
<dbReference type="Proteomes" id="UP000694388">
    <property type="component" value="Unplaced"/>
</dbReference>
<dbReference type="GO" id="GO:0005925">
    <property type="term" value="C:focal adhesion"/>
    <property type="evidence" value="ECO:0007669"/>
    <property type="project" value="UniProtKB-SubCell"/>
</dbReference>
<dbReference type="PANTHER" id="PTHR45712:SF27">
    <property type="entry name" value="LRRNT DOMAIN-CONTAINING PROTEIN"/>
    <property type="match status" value="1"/>
</dbReference>
<dbReference type="InterPro" id="IPR000483">
    <property type="entry name" value="Cys-rich_flank_reg_C"/>
</dbReference>
<evidence type="ECO:0000256" key="5">
    <source>
        <dbReference type="ARBA" id="ARBA00023180"/>
    </source>
</evidence>
<dbReference type="GeneTree" id="ENSGT00940000159375"/>
<keyword evidence="6" id="KW-0812">Transmembrane</keyword>
<dbReference type="InterPro" id="IPR003591">
    <property type="entry name" value="Leu-rich_rpt_typical-subtyp"/>
</dbReference>
<dbReference type="GO" id="GO:0005615">
    <property type="term" value="C:extracellular space"/>
    <property type="evidence" value="ECO:0007669"/>
    <property type="project" value="TreeGrafter"/>
</dbReference>
<dbReference type="PROSITE" id="PS50853">
    <property type="entry name" value="FN3"/>
    <property type="match status" value="1"/>
</dbReference>
<feature type="chain" id="PRO_5034099253" evidence="7">
    <location>
        <begin position="28"/>
        <end position="611"/>
    </location>
</feature>
<dbReference type="Pfam" id="PF13855">
    <property type="entry name" value="LRR_8"/>
    <property type="match status" value="2"/>
</dbReference>
<dbReference type="InterPro" id="IPR036116">
    <property type="entry name" value="FN3_sf"/>
</dbReference>
<evidence type="ECO:0000256" key="7">
    <source>
        <dbReference type="SAM" id="SignalP"/>
    </source>
</evidence>
<dbReference type="PROSITE" id="PS51450">
    <property type="entry name" value="LRR"/>
    <property type="match status" value="1"/>
</dbReference>
<dbReference type="InterPro" id="IPR050333">
    <property type="entry name" value="SLRP"/>
</dbReference>
<reference evidence="9" key="2">
    <citation type="submission" date="2025-09" db="UniProtKB">
        <authorList>
            <consortium name="Ensembl"/>
        </authorList>
    </citation>
    <scope>IDENTIFICATION</scope>
</reference>
<dbReference type="SMART" id="SM00364">
    <property type="entry name" value="LRR_BAC"/>
    <property type="match status" value="4"/>
</dbReference>
<accession>A0A8C4PXA1</accession>
<dbReference type="SUPFAM" id="SSF49265">
    <property type="entry name" value="Fibronectin type III"/>
    <property type="match status" value="1"/>
</dbReference>
<keyword evidence="10" id="KW-1185">Reference proteome</keyword>
<dbReference type="SMART" id="SM00013">
    <property type="entry name" value="LRRNT"/>
    <property type="match status" value="1"/>
</dbReference>
<dbReference type="GO" id="GO:0043005">
    <property type="term" value="C:neuron projection"/>
    <property type="evidence" value="ECO:0007669"/>
    <property type="project" value="UniProtKB-SubCell"/>
</dbReference>
<keyword evidence="6" id="KW-1133">Transmembrane helix</keyword>
<dbReference type="SMART" id="SM00082">
    <property type="entry name" value="LRRCT"/>
    <property type="match status" value="1"/>
</dbReference>
<dbReference type="Gene3D" id="2.60.40.10">
    <property type="entry name" value="Immunoglobulins"/>
    <property type="match status" value="1"/>
</dbReference>
<dbReference type="InterPro" id="IPR032675">
    <property type="entry name" value="LRR_dom_sf"/>
</dbReference>
<feature type="signal peptide" evidence="7">
    <location>
        <begin position="1"/>
        <end position="27"/>
    </location>
</feature>
<evidence type="ECO:0000256" key="6">
    <source>
        <dbReference type="SAM" id="Phobius"/>
    </source>
</evidence>
<dbReference type="InterPro" id="IPR013783">
    <property type="entry name" value="Ig-like_fold"/>
</dbReference>
<dbReference type="AlphaFoldDB" id="A0A8C4PXA1"/>
<feature type="domain" description="Fibronectin type-III" evidence="8">
    <location>
        <begin position="387"/>
        <end position="479"/>
    </location>
</feature>
<dbReference type="Pfam" id="PF00041">
    <property type="entry name" value="fn3"/>
    <property type="match status" value="1"/>
</dbReference>
<dbReference type="Gene3D" id="3.80.10.10">
    <property type="entry name" value="Ribonuclease Inhibitor"/>
    <property type="match status" value="1"/>
</dbReference>